<dbReference type="Pfam" id="PF01827">
    <property type="entry name" value="FTH"/>
    <property type="match status" value="1"/>
</dbReference>
<dbReference type="CTD" id="8590274"/>
<dbReference type="eggNOG" id="ENOG502TJXT">
    <property type="taxonomic scope" value="Eukaryota"/>
</dbReference>
<dbReference type="Proteomes" id="UP000008549">
    <property type="component" value="Unassembled WGS sequence"/>
</dbReference>
<evidence type="ECO:0000313" key="2">
    <source>
        <dbReference type="EMBL" id="CAP21024.1"/>
    </source>
</evidence>
<dbReference type="Pfam" id="PF00646">
    <property type="entry name" value="F-box"/>
    <property type="match status" value="1"/>
</dbReference>
<dbReference type="PROSITE" id="PS50181">
    <property type="entry name" value="FBOX"/>
    <property type="match status" value="1"/>
</dbReference>
<dbReference type="InParanoid" id="A8WKM9"/>
<dbReference type="SUPFAM" id="SSF81383">
    <property type="entry name" value="F-box domain"/>
    <property type="match status" value="1"/>
</dbReference>
<evidence type="ECO:0000313" key="4">
    <source>
        <dbReference type="WormBase" id="CBG24406"/>
    </source>
</evidence>
<evidence type="ECO:0000259" key="1">
    <source>
        <dbReference type="PROSITE" id="PS50181"/>
    </source>
</evidence>
<gene>
    <name evidence="2 4" type="ORF">CBG24406</name>
    <name evidence="2" type="ORF">CBG_24406</name>
</gene>
<dbReference type="CDD" id="cd22150">
    <property type="entry name" value="F-box_CeFBXA-like"/>
    <property type="match status" value="1"/>
</dbReference>
<proteinExistence type="predicted"/>
<reference evidence="2 3" key="1">
    <citation type="journal article" date="2003" name="PLoS Biol.">
        <title>The genome sequence of Caenorhabditis briggsae: a platform for comparative genomics.</title>
        <authorList>
            <person name="Stein L.D."/>
            <person name="Bao Z."/>
            <person name="Blasiar D."/>
            <person name="Blumenthal T."/>
            <person name="Brent M.R."/>
            <person name="Chen N."/>
            <person name="Chinwalla A."/>
            <person name="Clarke L."/>
            <person name="Clee C."/>
            <person name="Coghlan A."/>
            <person name="Coulson A."/>
            <person name="D'Eustachio P."/>
            <person name="Fitch D.H."/>
            <person name="Fulton L.A."/>
            <person name="Fulton R.E."/>
            <person name="Griffiths-Jones S."/>
            <person name="Harris T.W."/>
            <person name="Hillier L.W."/>
            <person name="Kamath R."/>
            <person name="Kuwabara P.E."/>
            <person name="Mardis E.R."/>
            <person name="Marra M.A."/>
            <person name="Miner T.L."/>
            <person name="Minx P."/>
            <person name="Mullikin J.C."/>
            <person name="Plumb R.W."/>
            <person name="Rogers J."/>
            <person name="Schein J.E."/>
            <person name="Sohrmann M."/>
            <person name="Spieth J."/>
            <person name="Stajich J.E."/>
            <person name="Wei C."/>
            <person name="Willey D."/>
            <person name="Wilson R.K."/>
            <person name="Durbin R."/>
            <person name="Waterston R.H."/>
        </authorList>
    </citation>
    <scope>NUCLEOTIDE SEQUENCE [LARGE SCALE GENOMIC DNA]</scope>
    <source>
        <strain evidence="2 3">AF16</strain>
    </source>
</reference>
<dbReference type="InterPro" id="IPR002900">
    <property type="entry name" value="DUF38/FTH_CAE_spp"/>
</dbReference>
<dbReference type="HOGENOM" id="CLU_030831_0_3_1"/>
<reference evidence="2 3" key="2">
    <citation type="journal article" date="2011" name="PLoS Genet.">
        <title>Caenorhabditis briggsae recombinant inbred line genotypes reveal inter-strain incompatibility and the evolution of recombination.</title>
        <authorList>
            <person name="Ross J.A."/>
            <person name="Koboldt D.C."/>
            <person name="Staisch J.E."/>
            <person name="Chamberlin H.M."/>
            <person name="Gupta B.P."/>
            <person name="Miller R.D."/>
            <person name="Baird S.E."/>
            <person name="Haag E.S."/>
        </authorList>
    </citation>
    <scope>NUCLEOTIDE SEQUENCE [LARGE SCALE GENOMIC DNA]</scope>
    <source>
        <strain evidence="2 3">AF16</strain>
    </source>
</reference>
<dbReference type="AlphaFoldDB" id="A8WKM9"/>
<dbReference type="InterPro" id="IPR040161">
    <property type="entry name" value="FB224"/>
</dbReference>
<dbReference type="OMA" id="TIRICYH"/>
<protein>
    <submittedName>
        <fullName evidence="2">Protein CBG24406</fullName>
    </submittedName>
</protein>
<dbReference type="InterPro" id="IPR001810">
    <property type="entry name" value="F-box_dom"/>
</dbReference>
<dbReference type="RefSeq" id="XP_002648271.1">
    <property type="nucleotide sequence ID" value="XM_002648225.1"/>
</dbReference>
<dbReference type="WormBase" id="CBG24406">
    <property type="protein sequence ID" value="CBP44263"/>
    <property type="gene ID" value="WBGene00042527"/>
</dbReference>
<dbReference type="SMART" id="SM00256">
    <property type="entry name" value="FBOX"/>
    <property type="match status" value="1"/>
</dbReference>
<feature type="domain" description="F-box" evidence="1">
    <location>
        <begin position="1"/>
        <end position="54"/>
    </location>
</feature>
<accession>A8WKM9</accession>
<keyword evidence="3" id="KW-1185">Reference proteome</keyword>
<dbReference type="EMBL" id="HE601059">
    <property type="protein sequence ID" value="CAP21024.1"/>
    <property type="molecule type" value="Genomic_DNA"/>
</dbReference>
<dbReference type="InterPro" id="IPR036047">
    <property type="entry name" value="F-box-like_dom_sf"/>
</dbReference>
<dbReference type="GeneID" id="8590274"/>
<organism evidence="2 3">
    <name type="scientific">Caenorhabditis briggsae</name>
    <dbReference type="NCBI Taxonomy" id="6238"/>
    <lineage>
        <taxon>Eukaryota</taxon>
        <taxon>Metazoa</taxon>
        <taxon>Ecdysozoa</taxon>
        <taxon>Nematoda</taxon>
        <taxon>Chromadorea</taxon>
        <taxon>Rhabditida</taxon>
        <taxon>Rhabditina</taxon>
        <taxon>Rhabditomorpha</taxon>
        <taxon>Rhabditoidea</taxon>
        <taxon>Rhabditidae</taxon>
        <taxon>Peloderinae</taxon>
        <taxon>Caenorhabditis</taxon>
    </lineage>
</organism>
<evidence type="ECO:0000313" key="3">
    <source>
        <dbReference type="Proteomes" id="UP000008549"/>
    </source>
</evidence>
<name>A8WKM9_CAEBR</name>
<dbReference type="PANTHER" id="PTHR23015">
    <property type="entry name" value="UNCHARACTERIZED C.ELEGANS PROTEIN"/>
    <property type="match status" value="1"/>
</dbReference>
<dbReference type="KEGG" id="cbr:CBG_24406"/>
<dbReference type="PANTHER" id="PTHR23015:SF4">
    <property type="entry name" value="DUF38 DOMAIN-CONTAINING PROTEIN-RELATED"/>
    <property type="match status" value="1"/>
</dbReference>
<sequence>MASIIEMPELVLEKIIEFSDLKAVLTLRQVCRDFRNFIDDLKDSKLPDSKFAQIEIISDKDEKKITFDLVGPDDSFYHFEYSEINNSRSFNGKITNMANLKIVDVAIQDLEWILKFQKSNLQRLYFHFDDFQLQTESSIHTLPIKLSNMFNASGRKIKTRELSIKTYHQSQLTPILPIADPEALKIIDLFRLETEIDMEIEIDEIVKSEQWKKAKEMNCDFHVVNLKVEDICHFSRYRVQSNTISARDLDFLKKAITSSSKFEYSWLAVNIFNENEEIFNLWGPAYLSGSSSLWYFRIKDSEENILVIDIQQVYNHIYFDVIETRNVPNRAIVHDYNEN</sequence>